<dbReference type="Pfam" id="PF00929">
    <property type="entry name" value="RNase_T"/>
    <property type="match status" value="1"/>
</dbReference>
<dbReference type="GO" id="GO:0003676">
    <property type="term" value="F:nucleic acid binding"/>
    <property type="evidence" value="ECO:0007669"/>
    <property type="project" value="InterPro"/>
</dbReference>
<evidence type="ECO:0000256" key="1">
    <source>
        <dbReference type="ARBA" id="ARBA00009921"/>
    </source>
</evidence>
<dbReference type="SUPFAM" id="SSF53098">
    <property type="entry name" value="Ribonuclease H-like"/>
    <property type="match status" value="1"/>
</dbReference>
<dbReference type="PANTHER" id="PTHR11046">
    <property type="entry name" value="OLIGORIBONUCLEASE, MITOCHONDRIAL"/>
    <property type="match status" value="1"/>
</dbReference>
<name>A0A0C3B487_SERVB</name>
<feature type="domain" description="Exonuclease" evidence="5">
    <location>
        <begin position="20"/>
        <end position="198"/>
    </location>
</feature>
<dbReference type="NCBIfam" id="NF003765">
    <property type="entry name" value="PRK05359.1"/>
    <property type="match status" value="1"/>
</dbReference>
<dbReference type="SMART" id="SM00479">
    <property type="entry name" value="EXOIII"/>
    <property type="match status" value="1"/>
</dbReference>
<accession>A0A0C3B487</accession>
<reference evidence="6 7" key="1">
    <citation type="submission" date="2014-04" db="EMBL/GenBank/DDBJ databases">
        <authorList>
            <consortium name="DOE Joint Genome Institute"/>
            <person name="Kuo A."/>
            <person name="Zuccaro A."/>
            <person name="Kohler A."/>
            <person name="Nagy L.G."/>
            <person name="Floudas D."/>
            <person name="Copeland A."/>
            <person name="Barry K.W."/>
            <person name="Cichocki N."/>
            <person name="Veneault-Fourrey C."/>
            <person name="LaButti K."/>
            <person name="Lindquist E.A."/>
            <person name="Lipzen A."/>
            <person name="Lundell T."/>
            <person name="Morin E."/>
            <person name="Murat C."/>
            <person name="Sun H."/>
            <person name="Tunlid A."/>
            <person name="Henrissat B."/>
            <person name="Grigoriev I.V."/>
            <person name="Hibbett D.S."/>
            <person name="Martin F."/>
            <person name="Nordberg H.P."/>
            <person name="Cantor M.N."/>
            <person name="Hua S.X."/>
        </authorList>
    </citation>
    <scope>NUCLEOTIDE SEQUENCE [LARGE SCALE GENOMIC DNA]</scope>
    <source>
        <strain evidence="6 7">MAFF 305830</strain>
    </source>
</reference>
<dbReference type="HOGENOM" id="CLU_064761_3_1_1"/>
<evidence type="ECO:0000313" key="6">
    <source>
        <dbReference type="EMBL" id="KIM27009.1"/>
    </source>
</evidence>
<dbReference type="AlphaFoldDB" id="A0A0C3B487"/>
<dbReference type="InterPro" id="IPR036397">
    <property type="entry name" value="RNaseH_sf"/>
</dbReference>
<dbReference type="EMBL" id="KN824302">
    <property type="protein sequence ID" value="KIM27009.1"/>
    <property type="molecule type" value="Genomic_DNA"/>
</dbReference>
<evidence type="ECO:0000256" key="3">
    <source>
        <dbReference type="ARBA" id="ARBA00022801"/>
    </source>
</evidence>
<organism evidence="6 7">
    <name type="scientific">Serendipita vermifera MAFF 305830</name>
    <dbReference type="NCBI Taxonomy" id="933852"/>
    <lineage>
        <taxon>Eukaryota</taxon>
        <taxon>Fungi</taxon>
        <taxon>Dikarya</taxon>
        <taxon>Basidiomycota</taxon>
        <taxon>Agaricomycotina</taxon>
        <taxon>Agaricomycetes</taxon>
        <taxon>Sebacinales</taxon>
        <taxon>Serendipitaceae</taxon>
        <taxon>Serendipita</taxon>
    </lineage>
</organism>
<keyword evidence="3" id="KW-0378">Hydrolase</keyword>
<gene>
    <name evidence="6" type="ORF">M408DRAFT_330358</name>
</gene>
<dbReference type="CDD" id="cd06135">
    <property type="entry name" value="Orn"/>
    <property type="match status" value="1"/>
</dbReference>
<dbReference type="GO" id="GO:0005739">
    <property type="term" value="C:mitochondrion"/>
    <property type="evidence" value="ECO:0007669"/>
    <property type="project" value="TreeGrafter"/>
</dbReference>
<dbReference type="InterPro" id="IPR012337">
    <property type="entry name" value="RNaseH-like_sf"/>
</dbReference>
<keyword evidence="2" id="KW-0540">Nuclease</keyword>
<dbReference type="Gene3D" id="3.30.420.10">
    <property type="entry name" value="Ribonuclease H-like superfamily/Ribonuclease H"/>
    <property type="match status" value="1"/>
</dbReference>
<dbReference type="OrthoDB" id="270189at2759"/>
<keyword evidence="4" id="KW-0269">Exonuclease</keyword>
<comment type="similarity">
    <text evidence="1">Belongs to the oligoribonuclease family.</text>
</comment>
<dbReference type="Proteomes" id="UP000054097">
    <property type="component" value="Unassembled WGS sequence"/>
</dbReference>
<sequence>MSGNTTFMAQTHPLTAEDGPLVWIDCEMTGLDFKKDVLLEVAVIITNGDLKKVHEGISHVIRTDKSVLDRMDKWCTKTHGETGLTAACIASPHSHEWVESSVLEYIKRWVPEKRTGVLAGSSVHADRYIPCRIHAFSCRLASLPVSVDVSSVKELRRRWFPTIERKPEEYSQGIRHRALDDIEASIEELRWYRDNIFIKPPSVEK</sequence>
<evidence type="ECO:0000313" key="7">
    <source>
        <dbReference type="Proteomes" id="UP000054097"/>
    </source>
</evidence>
<protein>
    <recommendedName>
        <fullName evidence="5">Exonuclease domain-containing protein</fullName>
    </recommendedName>
</protein>
<dbReference type="PANTHER" id="PTHR11046:SF0">
    <property type="entry name" value="OLIGORIBONUCLEASE, MITOCHONDRIAL"/>
    <property type="match status" value="1"/>
</dbReference>
<dbReference type="InterPro" id="IPR013520">
    <property type="entry name" value="Ribonucl_H"/>
</dbReference>
<dbReference type="InterPro" id="IPR022894">
    <property type="entry name" value="Oligoribonuclease"/>
</dbReference>
<reference evidence="7" key="2">
    <citation type="submission" date="2015-01" db="EMBL/GenBank/DDBJ databases">
        <title>Evolutionary Origins and Diversification of the Mycorrhizal Mutualists.</title>
        <authorList>
            <consortium name="DOE Joint Genome Institute"/>
            <consortium name="Mycorrhizal Genomics Consortium"/>
            <person name="Kohler A."/>
            <person name="Kuo A."/>
            <person name="Nagy L.G."/>
            <person name="Floudas D."/>
            <person name="Copeland A."/>
            <person name="Barry K.W."/>
            <person name="Cichocki N."/>
            <person name="Veneault-Fourrey C."/>
            <person name="LaButti K."/>
            <person name="Lindquist E.A."/>
            <person name="Lipzen A."/>
            <person name="Lundell T."/>
            <person name="Morin E."/>
            <person name="Murat C."/>
            <person name="Riley R."/>
            <person name="Ohm R."/>
            <person name="Sun H."/>
            <person name="Tunlid A."/>
            <person name="Henrissat B."/>
            <person name="Grigoriev I.V."/>
            <person name="Hibbett D.S."/>
            <person name="Martin F."/>
        </authorList>
    </citation>
    <scope>NUCLEOTIDE SEQUENCE [LARGE SCALE GENOMIC DNA]</scope>
    <source>
        <strain evidence="7">MAFF 305830</strain>
    </source>
</reference>
<evidence type="ECO:0000256" key="2">
    <source>
        <dbReference type="ARBA" id="ARBA00022722"/>
    </source>
</evidence>
<evidence type="ECO:0000256" key="4">
    <source>
        <dbReference type="ARBA" id="ARBA00022839"/>
    </source>
</evidence>
<proteinExistence type="inferred from homology"/>
<dbReference type="GO" id="GO:0000175">
    <property type="term" value="F:3'-5'-RNA exonuclease activity"/>
    <property type="evidence" value="ECO:0007669"/>
    <property type="project" value="InterPro"/>
</dbReference>
<evidence type="ECO:0000259" key="5">
    <source>
        <dbReference type="SMART" id="SM00479"/>
    </source>
</evidence>
<keyword evidence="7" id="KW-1185">Reference proteome</keyword>
<dbReference type="STRING" id="933852.A0A0C3B487"/>